<name>A0A2Z7A440_9LAMI</name>
<reference evidence="1 2" key="1">
    <citation type="journal article" date="2015" name="Proc. Natl. Acad. Sci. U.S.A.">
        <title>The resurrection genome of Boea hygrometrica: A blueprint for survival of dehydration.</title>
        <authorList>
            <person name="Xiao L."/>
            <person name="Yang G."/>
            <person name="Zhang L."/>
            <person name="Yang X."/>
            <person name="Zhao S."/>
            <person name="Ji Z."/>
            <person name="Zhou Q."/>
            <person name="Hu M."/>
            <person name="Wang Y."/>
            <person name="Chen M."/>
            <person name="Xu Y."/>
            <person name="Jin H."/>
            <person name="Xiao X."/>
            <person name="Hu G."/>
            <person name="Bao F."/>
            <person name="Hu Y."/>
            <person name="Wan P."/>
            <person name="Li L."/>
            <person name="Deng X."/>
            <person name="Kuang T."/>
            <person name="Xiang C."/>
            <person name="Zhu J.K."/>
            <person name="Oliver M.J."/>
            <person name="He Y."/>
        </authorList>
    </citation>
    <scope>NUCLEOTIDE SEQUENCE [LARGE SCALE GENOMIC DNA]</scope>
    <source>
        <strain evidence="2">cv. XS01</strain>
    </source>
</reference>
<proteinExistence type="predicted"/>
<dbReference type="Proteomes" id="UP000250235">
    <property type="component" value="Unassembled WGS sequence"/>
</dbReference>
<dbReference type="EMBL" id="KV035877">
    <property type="protein sequence ID" value="KZV13552.1"/>
    <property type="molecule type" value="Genomic_DNA"/>
</dbReference>
<protein>
    <submittedName>
        <fullName evidence="1">Uncharacterized protein</fullName>
    </submittedName>
</protein>
<dbReference type="AlphaFoldDB" id="A0A2Z7A440"/>
<evidence type="ECO:0000313" key="1">
    <source>
        <dbReference type="EMBL" id="KZV13552.1"/>
    </source>
</evidence>
<organism evidence="1 2">
    <name type="scientific">Dorcoceras hygrometricum</name>
    <dbReference type="NCBI Taxonomy" id="472368"/>
    <lineage>
        <taxon>Eukaryota</taxon>
        <taxon>Viridiplantae</taxon>
        <taxon>Streptophyta</taxon>
        <taxon>Embryophyta</taxon>
        <taxon>Tracheophyta</taxon>
        <taxon>Spermatophyta</taxon>
        <taxon>Magnoliopsida</taxon>
        <taxon>eudicotyledons</taxon>
        <taxon>Gunneridae</taxon>
        <taxon>Pentapetalae</taxon>
        <taxon>asterids</taxon>
        <taxon>lamiids</taxon>
        <taxon>Lamiales</taxon>
        <taxon>Gesneriaceae</taxon>
        <taxon>Didymocarpoideae</taxon>
        <taxon>Trichosporeae</taxon>
        <taxon>Loxocarpinae</taxon>
        <taxon>Dorcoceras</taxon>
    </lineage>
</organism>
<evidence type="ECO:0000313" key="2">
    <source>
        <dbReference type="Proteomes" id="UP000250235"/>
    </source>
</evidence>
<accession>A0A2Z7A440</accession>
<sequence>MVFGSDQYEIAIIVSNIEFQIEKTKTSSHIDCPAAARRRHNERRCARWPRKIAPLLDAGRPTLRHGWAICAQRLGGVACCWPRRRCALVAHRGRADRAMGGAWPRGCCMLADRWSSAGRTKWSTMDSAGLGDARRWMRARLRGDARGRAPACALAARVNSRWRRRRPAAAPAMLRRCRDGWYDFF</sequence>
<keyword evidence="2" id="KW-1185">Reference proteome</keyword>
<gene>
    <name evidence="1" type="ORF">F511_45284</name>
</gene>